<evidence type="ECO:0000313" key="4">
    <source>
        <dbReference type="Proteomes" id="UP001530315"/>
    </source>
</evidence>
<dbReference type="SUPFAM" id="SSF54197">
    <property type="entry name" value="HIT-like"/>
    <property type="match status" value="1"/>
</dbReference>
<dbReference type="Proteomes" id="UP001530315">
    <property type="component" value="Unassembled WGS sequence"/>
</dbReference>
<dbReference type="AlphaFoldDB" id="A0ABD3MJ02"/>
<evidence type="ECO:0000259" key="2">
    <source>
        <dbReference type="Pfam" id="PF01230"/>
    </source>
</evidence>
<evidence type="ECO:0000313" key="3">
    <source>
        <dbReference type="EMBL" id="KAL3763738.1"/>
    </source>
</evidence>
<dbReference type="InterPro" id="IPR036265">
    <property type="entry name" value="HIT-like_sf"/>
</dbReference>
<accession>A0ABD3MJ02</accession>
<name>A0ABD3MJ02_9STRA</name>
<evidence type="ECO:0000256" key="1">
    <source>
        <dbReference type="SAM" id="MobiDB-lite"/>
    </source>
</evidence>
<dbReference type="Pfam" id="PF01230">
    <property type="entry name" value="HIT"/>
    <property type="match status" value="1"/>
</dbReference>
<organism evidence="3 4">
    <name type="scientific">Stephanodiscus triporus</name>
    <dbReference type="NCBI Taxonomy" id="2934178"/>
    <lineage>
        <taxon>Eukaryota</taxon>
        <taxon>Sar</taxon>
        <taxon>Stramenopiles</taxon>
        <taxon>Ochrophyta</taxon>
        <taxon>Bacillariophyta</taxon>
        <taxon>Coscinodiscophyceae</taxon>
        <taxon>Thalassiosirophycidae</taxon>
        <taxon>Stephanodiscales</taxon>
        <taxon>Stephanodiscaceae</taxon>
        <taxon>Stephanodiscus</taxon>
    </lineage>
</organism>
<dbReference type="PANTHER" id="PTHR46243:SF1">
    <property type="entry name" value="BIS(5'-ADENOSYL)-TRIPHOSPHATASE"/>
    <property type="match status" value="1"/>
</dbReference>
<comment type="caution">
    <text evidence="3">The sequence shown here is derived from an EMBL/GenBank/DDBJ whole genome shotgun (WGS) entry which is preliminary data.</text>
</comment>
<feature type="domain" description="HIT" evidence="2">
    <location>
        <begin position="223"/>
        <end position="283"/>
    </location>
</feature>
<reference evidence="3 4" key="1">
    <citation type="submission" date="2024-10" db="EMBL/GenBank/DDBJ databases">
        <title>Updated reference genomes for cyclostephanoid diatoms.</title>
        <authorList>
            <person name="Roberts W.R."/>
            <person name="Alverson A.J."/>
        </authorList>
    </citation>
    <scope>NUCLEOTIDE SEQUENCE [LARGE SCALE GENOMIC DNA]</scope>
    <source>
        <strain evidence="3 4">AJA276-08</strain>
    </source>
</reference>
<feature type="region of interest" description="Disordered" evidence="1">
    <location>
        <begin position="114"/>
        <end position="133"/>
    </location>
</feature>
<gene>
    <name evidence="3" type="ORF">ACHAW5_006182</name>
</gene>
<sequence>MTTQPNMAWRPLQISAWTDGPQPHSAKSGYSALQSFTASSKTELATLVLGLRRTRKVEASESSHLETLDTTEVDGANAEAELAARKRAAMVRRGAMLLQLKRSAMHGLSSTVFTPQEKKTKTPSPALRPALPLRNNSAGDRMVAWRCSSCLALIVSIQTANRTTLAFAYRFSLAPCIATRNFERNVSGNAKEAENDIPKMNAEMKPTSFDGQQLFGRFKITSKQIFHRAAYSFAMVNLRPIVPGHVLICSTRVAPLLSDLDDDEYDDLWRTVRTVQGSVEATLQL</sequence>
<dbReference type="InterPro" id="IPR011146">
    <property type="entry name" value="HIT-like"/>
</dbReference>
<dbReference type="Gene3D" id="3.30.428.10">
    <property type="entry name" value="HIT-like"/>
    <property type="match status" value="1"/>
</dbReference>
<dbReference type="EMBL" id="JALLAZ020001794">
    <property type="protein sequence ID" value="KAL3763738.1"/>
    <property type="molecule type" value="Genomic_DNA"/>
</dbReference>
<protein>
    <recommendedName>
        <fullName evidence="2">HIT domain-containing protein</fullName>
    </recommendedName>
</protein>
<dbReference type="InterPro" id="IPR051884">
    <property type="entry name" value="Bis(5'-adenosyl)-TPase_reg"/>
</dbReference>
<keyword evidence="4" id="KW-1185">Reference proteome</keyword>
<proteinExistence type="predicted"/>
<dbReference type="PANTHER" id="PTHR46243">
    <property type="entry name" value="BIS(5'-ADENOSYL)-TRIPHOSPHATASE"/>
    <property type="match status" value="1"/>
</dbReference>